<name>A0AAP0HWT1_9MAGN</name>
<dbReference type="EMBL" id="JBBNAG010000010">
    <property type="protein sequence ID" value="KAK9100632.1"/>
    <property type="molecule type" value="Genomic_DNA"/>
</dbReference>
<reference evidence="2 3" key="1">
    <citation type="submission" date="2024-01" db="EMBL/GenBank/DDBJ databases">
        <title>Genome assemblies of Stephania.</title>
        <authorList>
            <person name="Yang L."/>
        </authorList>
    </citation>
    <scope>NUCLEOTIDE SEQUENCE [LARGE SCALE GENOMIC DNA]</scope>
    <source>
        <strain evidence="2">JXDWG</strain>
        <tissue evidence="2">Leaf</tissue>
    </source>
</reference>
<evidence type="ECO:0000256" key="1">
    <source>
        <dbReference type="SAM" id="Phobius"/>
    </source>
</evidence>
<dbReference type="Proteomes" id="UP001419268">
    <property type="component" value="Unassembled WGS sequence"/>
</dbReference>
<keyword evidence="1" id="KW-0472">Membrane</keyword>
<dbReference type="AlphaFoldDB" id="A0AAP0HWT1"/>
<accession>A0AAP0HWT1</accession>
<evidence type="ECO:0000313" key="3">
    <source>
        <dbReference type="Proteomes" id="UP001419268"/>
    </source>
</evidence>
<feature type="transmembrane region" description="Helical" evidence="1">
    <location>
        <begin position="20"/>
        <end position="41"/>
    </location>
</feature>
<evidence type="ECO:0000313" key="2">
    <source>
        <dbReference type="EMBL" id="KAK9100632.1"/>
    </source>
</evidence>
<keyword evidence="1" id="KW-1133">Transmembrane helix</keyword>
<proteinExistence type="predicted"/>
<keyword evidence="1" id="KW-0812">Transmembrane</keyword>
<gene>
    <name evidence="2" type="ORF">Scep_024062</name>
</gene>
<comment type="caution">
    <text evidence="2">The sequence shown here is derived from an EMBL/GenBank/DDBJ whole genome shotgun (WGS) entry which is preliminary data.</text>
</comment>
<organism evidence="2 3">
    <name type="scientific">Stephania cephalantha</name>
    <dbReference type="NCBI Taxonomy" id="152367"/>
    <lineage>
        <taxon>Eukaryota</taxon>
        <taxon>Viridiplantae</taxon>
        <taxon>Streptophyta</taxon>
        <taxon>Embryophyta</taxon>
        <taxon>Tracheophyta</taxon>
        <taxon>Spermatophyta</taxon>
        <taxon>Magnoliopsida</taxon>
        <taxon>Ranunculales</taxon>
        <taxon>Menispermaceae</taxon>
        <taxon>Menispermoideae</taxon>
        <taxon>Cissampelideae</taxon>
        <taxon>Stephania</taxon>
    </lineage>
</organism>
<protein>
    <submittedName>
        <fullName evidence="2">Uncharacterized protein</fullName>
    </submittedName>
</protein>
<keyword evidence="3" id="KW-1185">Reference proteome</keyword>
<sequence length="91" mass="10330">MVQSRGFGFDSLPMVHLFHVYLLLGVFSGTHLFSALIKFILPFFSTVSQANYEQFCSEERSTIDLGLVEIRESRGTLCEALHPTLSWLDCK</sequence>